<evidence type="ECO:0000256" key="2">
    <source>
        <dbReference type="ARBA" id="ARBA00022801"/>
    </source>
</evidence>
<dbReference type="InterPro" id="IPR036264">
    <property type="entry name" value="Bact_exopeptidase_dim_dom"/>
</dbReference>
<dbReference type="AlphaFoldDB" id="A0ABD5VEU0"/>
<dbReference type="SUPFAM" id="SSF53187">
    <property type="entry name" value="Zn-dependent exopeptidases"/>
    <property type="match status" value="1"/>
</dbReference>
<keyword evidence="5" id="KW-1185">Reference proteome</keyword>
<sequence length="426" mass="45002">MPGDGGAMGDADHGARYPDDLVALARELVRIPSENPPGEERAVAEYVVEWARAHDLDAELLDTPGYRERPNAVVVVGDHERGGDGADADAPTVVLNGHTDVVPAGNPAAWTHEPYEAAVVTERDDDGSEQELLYGRGSADMKTGLALALVTANAFAERFEGDEPSGALDGGAVVVHAAAGEETGIPGTRTCIEEGYGGDYAVVLEPTDLRVATSAKGVVTYRVTVRGESTHASHPDEGRNAIDAARLLFDRVDEYDAELREREDDLVGRGYASVTSVEAGTTGNMGVIPDTCEFLLDRRVLPGESIENVDAEVDDVLAAAAREDDVDAERETVQYYESASIPADHALADLVRAETGDRAPSDPWGMTAATDAREFVAAGIPAVVWGPGSLSQAHTVDEHVDLAEARDARGVLESVVERALGGDLEN</sequence>
<feature type="domain" description="Peptidase M20 dimerisation" evidence="3">
    <location>
        <begin position="214"/>
        <end position="324"/>
    </location>
</feature>
<dbReference type="EMBL" id="JBHSXN010000002">
    <property type="protein sequence ID" value="MFC6952993.1"/>
    <property type="molecule type" value="Genomic_DNA"/>
</dbReference>
<reference evidence="4 5" key="1">
    <citation type="journal article" date="2019" name="Int. J. Syst. Evol. Microbiol.">
        <title>The Global Catalogue of Microorganisms (GCM) 10K type strain sequencing project: providing services to taxonomists for standard genome sequencing and annotation.</title>
        <authorList>
            <consortium name="The Broad Institute Genomics Platform"/>
            <consortium name="The Broad Institute Genome Sequencing Center for Infectious Disease"/>
            <person name="Wu L."/>
            <person name="Ma J."/>
        </authorList>
    </citation>
    <scope>NUCLEOTIDE SEQUENCE [LARGE SCALE GENOMIC DNA]</scope>
    <source>
        <strain evidence="4 5">GX26</strain>
    </source>
</reference>
<dbReference type="InterPro" id="IPR050072">
    <property type="entry name" value="Peptidase_M20A"/>
</dbReference>
<dbReference type="SUPFAM" id="SSF55031">
    <property type="entry name" value="Bacterial exopeptidase dimerisation domain"/>
    <property type="match status" value="1"/>
</dbReference>
<dbReference type="Pfam" id="PF01546">
    <property type="entry name" value="Peptidase_M20"/>
    <property type="match status" value="1"/>
</dbReference>
<evidence type="ECO:0000259" key="3">
    <source>
        <dbReference type="Pfam" id="PF07687"/>
    </source>
</evidence>
<gene>
    <name evidence="4" type="ORF">ACFQGB_08965</name>
</gene>
<protein>
    <submittedName>
        <fullName evidence="4">M20 family metallopeptidase</fullName>
    </submittedName>
</protein>
<dbReference type="GO" id="GO:0016787">
    <property type="term" value="F:hydrolase activity"/>
    <property type="evidence" value="ECO:0007669"/>
    <property type="project" value="UniProtKB-KW"/>
</dbReference>
<organism evidence="4 5">
    <name type="scientific">Halorubellus litoreus</name>
    <dbReference type="NCBI Taxonomy" id="755308"/>
    <lineage>
        <taxon>Archaea</taxon>
        <taxon>Methanobacteriati</taxon>
        <taxon>Methanobacteriota</taxon>
        <taxon>Stenosarchaea group</taxon>
        <taxon>Halobacteria</taxon>
        <taxon>Halobacteriales</taxon>
        <taxon>Halorubellaceae</taxon>
        <taxon>Halorubellus</taxon>
    </lineage>
</organism>
<keyword evidence="1" id="KW-0479">Metal-binding</keyword>
<proteinExistence type="predicted"/>
<dbReference type="Gene3D" id="3.40.630.10">
    <property type="entry name" value="Zn peptidases"/>
    <property type="match status" value="1"/>
</dbReference>
<dbReference type="InterPro" id="IPR002933">
    <property type="entry name" value="Peptidase_M20"/>
</dbReference>
<evidence type="ECO:0000313" key="4">
    <source>
        <dbReference type="EMBL" id="MFC6952993.1"/>
    </source>
</evidence>
<dbReference type="InterPro" id="IPR011650">
    <property type="entry name" value="Peptidase_M20_dimer"/>
</dbReference>
<dbReference type="GO" id="GO:0046872">
    <property type="term" value="F:metal ion binding"/>
    <property type="evidence" value="ECO:0007669"/>
    <property type="project" value="UniProtKB-KW"/>
</dbReference>
<evidence type="ECO:0000256" key="1">
    <source>
        <dbReference type="ARBA" id="ARBA00022723"/>
    </source>
</evidence>
<dbReference type="Pfam" id="PF07687">
    <property type="entry name" value="M20_dimer"/>
    <property type="match status" value="1"/>
</dbReference>
<dbReference type="Gene3D" id="3.30.70.360">
    <property type="match status" value="1"/>
</dbReference>
<dbReference type="Proteomes" id="UP001596395">
    <property type="component" value="Unassembled WGS sequence"/>
</dbReference>
<evidence type="ECO:0000313" key="5">
    <source>
        <dbReference type="Proteomes" id="UP001596395"/>
    </source>
</evidence>
<dbReference type="PANTHER" id="PTHR43808">
    <property type="entry name" value="ACETYLORNITHINE DEACETYLASE"/>
    <property type="match status" value="1"/>
</dbReference>
<keyword evidence="2" id="KW-0378">Hydrolase</keyword>
<name>A0ABD5VEU0_9EURY</name>
<accession>A0ABD5VEU0</accession>
<dbReference type="RefSeq" id="WP_336349971.1">
    <property type="nucleotide sequence ID" value="NZ_JAZAQL010000002.1"/>
</dbReference>
<comment type="caution">
    <text evidence="4">The sequence shown here is derived from an EMBL/GenBank/DDBJ whole genome shotgun (WGS) entry which is preliminary data.</text>
</comment>